<dbReference type="EMBL" id="FOGT01000001">
    <property type="protein sequence ID" value="SER43188.1"/>
    <property type="molecule type" value="Genomic_DNA"/>
</dbReference>
<dbReference type="InterPro" id="IPR048427">
    <property type="entry name" value="YpoC"/>
</dbReference>
<proteinExistence type="predicted"/>
<name>A0A1H9P4S2_9BACI</name>
<dbReference type="AlphaFoldDB" id="A0A1H9P4S2"/>
<keyword evidence="3" id="KW-1185">Reference proteome</keyword>
<dbReference type="Proteomes" id="UP000198571">
    <property type="component" value="Unassembled WGS sequence"/>
</dbReference>
<organism evidence="2 3">
    <name type="scientific">Salipaludibacillus aurantiacus</name>
    <dbReference type="NCBI Taxonomy" id="1601833"/>
    <lineage>
        <taxon>Bacteria</taxon>
        <taxon>Bacillati</taxon>
        <taxon>Bacillota</taxon>
        <taxon>Bacilli</taxon>
        <taxon>Bacillales</taxon>
        <taxon>Bacillaceae</taxon>
    </lineage>
</organism>
<gene>
    <name evidence="2" type="ORF">SAMN05518684_101145</name>
</gene>
<evidence type="ECO:0000313" key="2">
    <source>
        <dbReference type="EMBL" id="SER43188.1"/>
    </source>
</evidence>
<protein>
    <recommendedName>
        <fullName evidence="1">YpoC-like domain-containing protein</fullName>
    </recommendedName>
</protein>
<dbReference type="OrthoDB" id="2360594at2"/>
<sequence length="174" mass="20297">MSSVAVPKPFCIKPFYDPTSFIETDGDMGFLSENYKPELLFYDDIERFIKKDKEELISRPWEEPSNSLALAQTRWKDNGKPIIKAFLKNRDRFNAKSLMIQYAALYIQCNHWVDEKPVEDLHRIASSINHMPYAPVNLEERLNFILESAGHHHAFTALDQLYAESAKKWALYLL</sequence>
<reference evidence="3" key="1">
    <citation type="submission" date="2016-10" db="EMBL/GenBank/DDBJ databases">
        <authorList>
            <person name="Varghese N."/>
            <person name="Submissions S."/>
        </authorList>
    </citation>
    <scope>NUCLEOTIDE SEQUENCE [LARGE SCALE GENOMIC DNA]</scope>
    <source>
        <strain evidence="3">S9</strain>
    </source>
</reference>
<feature type="domain" description="YpoC-like" evidence="1">
    <location>
        <begin position="70"/>
        <end position="172"/>
    </location>
</feature>
<dbReference type="RefSeq" id="WP_093047089.1">
    <property type="nucleotide sequence ID" value="NZ_FOGT01000001.1"/>
</dbReference>
<evidence type="ECO:0000259" key="1">
    <source>
        <dbReference type="Pfam" id="PF21747"/>
    </source>
</evidence>
<evidence type="ECO:0000313" key="3">
    <source>
        <dbReference type="Proteomes" id="UP000198571"/>
    </source>
</evidence>
<accession>A0A1H9P4S2</accession>
<dbReference type="STRING" id="1601833.SAMN05518684_101145"/>
<dbReference type="Pfam" id="PF21747">
    <property type="entry name" value="YpoC"/>
    <property type="match status" value="1"/>
</dbReference>